<proteinExistence type="predicted"/>
<protein>
    <submittedName>
        <fullName evidence="1">Unannotated protein</fullName>
    </submittedName>
</protein>
<organism evidence="1">
    <name type="scientific">freshwater metagenome</name>
    <dbReference type="NCBI Taxonomy" id="449393"/>
    <lineage>
        <taxon>unclassified sequences</taxon>
        <taxon>metagenomes</taxon>
        <taxon>ecological metagenomes</taxon>
    </lineage>
</organism>
<evidence type="ECO:0000313" key="1">
    <source>
        <dbReference type="EMBL" id="CAB4790588.1"/>
    </source>
</evidence>
<accession>A0A6J6X5T1</accession>
<name>A0A6J6X5T1_9ZZZZ</name>
<sequence length="124" mass="13415">MLSHISKIPRSFGRDIKYRARPISASSKIESFASCATSTIAIPGAVASMREYGVGRVAHARIQPCAKAKYFGSLSSLPDSSIPSKPVESPKFHVLKRIVGMDEATFAKTSNRSWREPSAGADDM</sequence>
<dbReference type="AlphaFoldDB" id="A0A6J6X5T1"/>
<evidence type="ECO:0000313" key="3">
    <source>
        <dbReference type="EMBL" id="CAB5023030.1"/>
    </source>
</evidence>
<reference evidence="1" key="1">
    <citation type="submission" date="2020-05" db="EMBL/GenBank/DDBJ databases">
        <authorList>
            <person name="Chiriac C."/>
            <person name="Salcher M."/>
            <person name="Ghai R."/>
            <person name="Kavagutti S V."/>
        </authorList>
    </citation>
    <scope>NUCLEOTIDE SEQUENCE</scope>
</reference>
<gene>
    <name evidence="1" type="ORF">UFOPK2967_00915</name>
    <name evidence="2" type="ORF">UFOPK3984_00965</name>
    <name evidence="3" type="ORF">UFOPK4114_00953</name>
</gene>
<dbReference type="EMBL" id="CAFBPP010000064">
    <property type="protein sequence ID" value="CAB5023030.1"/>
    <property type="molecule type" value="Genomic_DNA"/>
</dbReference>
<dbReference type="EMBL" id="CAFAAC010000073">
    <property type="protein sequence ID" value="CAB4790588.1"/>
    <property type="molecule type" value="Genomic_DNA"/>
</dbReference>
<dbReference type="EMBL" id="CAFBOP010000060">
    <property type="protein sequence ID" value="CAB4990199.1"/>
    <property type="molecule type" value="Genomic_DNA"/>
</dbReference>
<evidence type="ECO:0000313" key="2">
    <source>
        <dbReference type="EMBL" id="CAB4990199.1"/>
    </source>
</evidence>